<dbReference type="GO" id="GO:0043204">
    <property type="term" value="C:perikaryon"/>
    <property type="evidence" value="ECO:0007669"/>
    <property type="project" value="UniProtKB-SubCell"/>
</dbReference>
<dbReference type="Pfam" id="PF20636">
    <property type="entry name" value="SMN_G2-BD"/>
    <property type="match status" value="1"/>
</dbReference>
<feature type="region of interest" description="Disordered" evidence="10">
    <location>
        <begin position="190"/>
        <end position="280"/>
    </location>
</feature>
<evidence type="ECO:0000259" key="11">
    <source>
        <dbReference type="PROSITE" id="PS50304"/>
    </source>
</evidence>
<organism evidence="12 13">
    <name type="scientific">Coilia grayii</name>
    <name type="common">Gray's grenadier anchovy</name>
    <dbReference type="NCBI Taxonomy" id="363190"/>
    <lineage>
        <taxon>Eukaryota</taxon>
        <taxon>Metazoa</taxon>
        <taxon>Chordata</taxon>
        <taxon>Craniata</taxon>
        <taxon>Vertebrata</taxon>
        <taxon>Euteleostomi</taxon>
        <taxon>Actinopterygii</taxon>
        <taxon>Neopterygii</taxon>
        <taxon>Teleostei</taxon>
        <taxon>Clupei</taxon>
        <taxon>Clupeiformes</taxon>
        <taxon>Clupeoidei</taxon>
        <taxon>Engraulidae</taxon>
        <taxon>Coilinae</taxon>
        <taxon>Coilia</taxon>
    </lineage>
</organism>
<dbReference type="EMBL" id="JBHFQA010000012">
    <property type="protein sequence ID" value="KAL2090171.1"/>
    <property type="molecule type" value="Genomic_DNA"/>
</dbReference>
<reference evidence="12 13" key="1">
    <citation type="submission" date="2024-09" db="EMBL/GenBank/DDBJ databases">
        <title>A chromosome-level genome assembly of Gray's grenadier anchovy, Coilia grayii.</title>
        <authorList>
            <person name="Fu Z."/>
        </authorList>
    </citation>
    <scope>NUCLEOTIDE SEQUENCE [LARGE SCALE GENOMIC DNA]</scope>
    <source>
        <strain evidence="12">G4</strain>
        <tissue evidence="12">Muscle</tissue>
    </source>
</reference>
<evidence type="ECO:0000256" key="8">
    <source>
        <dbReference type="ARBA" id="ARBA00023242"/>
    </source>
</evidence>
<gene>
    <name evidence="12" type="ORF">ACEWY4_014859</name>
</gene>
<dbReference type="CDD" id="cd22852">
    <property type="entry name" value="SMN_C"/>
    <property type="match status" value="1"/>
</dbReference>
<feature type="compositionally biased region" description="Polar residues" evidence="10">
    <location>
        <begin position="233"/>
        <end position="242"/>
    </location>
</feature>
<dbReference type="Pfam" id="PF20635">
    <property type="entry name" value="SMN_YG-box"/>
    <property type="match status" value="1"/>
</dbReference>
<dbReference type="InterPro" id="IPR002999">
    <property type="entry name" value="Tudor"/>
</dbReference>
<evidence type="ECO:0000256" key="2">
    <source>
        <dbReference type="ARBA" id="ARBA00004408"/>
    </source>
</evidence>
<evidence type="ECO:0000256" key="10">
    <source>
        <dbReference type="SAM" id="MobiDB-lite"/>
    </source>
</evidence>
<feature type="region of interest" description="Disordered" evidence="10">
    <location>
        <begin position="40"/>
        <end position="77"/>
    </location>
</feature>
<proteinExistence type="inferred from homology"/>
<dbReference type="InterPro" id="IPR047313">
    <property type="entry name" value="SMN_C"/>
</dbReference>
<feature type="compositionally biased region" description="Pro residues" evidence="10">
    <location>
        <begin position="259"/>
        <end position="280"/>
    </location>
</feature>
<dbReference type="InterPro" id="IPR010304">
    <property type="entry name" value="SMN_Tudor"/>
</dbReference>
<dbReference type="SMART" id="SM00333">
    <property type="entry name" value="TUDOR"/>
    <property type="match status" value="2"/>
</dbReference>
<feature type="domain" description="Tudor" evidence="11">
    <location>
        <begin position="141"/>
        <end position="199"/>
    </location>
</feature>
<keyword evidence="13" id="KW-1185">Reference proteome</keyword>
<feature type="compositionally biased region" description="Basic and acidic residues" evidence="10">
    <location>
        <begin position="221"/>
        <end position="232"/>
    </location>
</feature>
<feature type="compositionally biased region" description="Basic and acidic residues" evidence="10">
    <location>
        <begin position="1"/>
        <end position="20"/>
    </location>
</feature>
<dbReference type="Proteomes" id="UP001591681">
    <property type="component" value="Unassembled WGS sequence"/>
</dbReference>
<dbReference type="PANTHER" id="PTHR39267">
    <property type="entry name" value="SURVIVAL MOTOR NEURON-LIKE PROTEIN 1"/>
    <property type="match status" value="1"/>
</dbReference>
<evidence type="ECO:0000256" key="9">
    <source>
        <dbReference type="ARBA" id="ARBA00034695"/>
    </source>
</evidence>
<evidence type="ECO:0000256" key="7">
    <source>
        <dbReference type="ARBA" id="ARBA00023187"/>
    </source>
</evidence>
<dbReference type="Gene3D" id="3.40.190.10">
    <property type="entry name" value="Periplasmic binding protein-like II"/>
    <property type="match status" value="1"/>
</dbReference>
<dbReference type="InterPro" id="IPR040424">
    <property type="entry name" value="Smn1"/>
</dbReference>
<dbReference type="PANTHER" id="PTHR39267:SF1">
    <property type="entry name" value="SURVIVAL MOTOR NEURON PROTEIN"/>
    <property type="match status" value="1"/>
</dbReference>
<dbReference type="GO" id="GO:0015030">
    <property type="term" value="C:Cajal body"/>
    <property type="evidence" value="ECO:0007669"/>
    <property type="project" value="UniProtKB-SubCell"/>
</dbReference>
<evidence type="ECO:0000256" key="4">
    <source>
        <dbReference type="ARBA" id="ARBA00004484"/>
    </source>
</evidence>
<feature type="region of interest" description="Disordered" evidence="10">
    <location>
        <begin position="1"/>
        <end position="26"/>
    </location>
</feature>
<dbReference type="PROSITE" id="PS50304">
    <property type="entry name" value="TUDOR"/>
    <property type="match status" value="2"/>
</dbReference>
<comment type="similarity">
    <text evidence="5">Belongs to the SMN family.</text>
</comment>
<feature type="domain" description="Tudor" evidence="11">
    <location>
        <begin position="80"/>
        <end position="138"/>
    </location>
</feature>
<evidence type="ECO:0000256" key="5">
    <source>
        <dbReference type="ARBA" id="ARBA00005371"/>
    </source>
</evidence>
<feature type="compositionally biased region" description="Polar residues" evidence="10">
    <location>
        <begin position="55"/>
        <end position="64"/>
    </location>
</feature>
<evidence type="ECO:0000313" key="13">
    <source>
        <dbReference type="Proteomes" id="UP001591681"/>
    </source>
</evidence>
<evidence type="ECO:0000256" key="3">
    <source>
        <dbReference type="ARBA" id="ARBA00004463"/>
    </source>
</evidence>
<evidence type="ECO:0000256" key="1">
    <source>
        <dbReference type="ARBA" id="ARBA00004216"/>
    </source>
</evidence>
<dbReference type="Pfam" id="PF06003">
    <property type="entry name" value="SMN_Tudor"/>
    <property type="match status" value="2"/>
</dbReference>
<dbReference type="InterPro" id="IPR049481">
    <property type="entry name" value="SMN_G2-BD"/>
</dbReference>
<sequence length="349" mass="38517">MADCSEKVVFRKDDTDREGPEFADDDSALVKAYDKAVQSFQVQTSGEDSAEGSPEDTSSTTLTAHTPHKEASDVSKSASKWTVGSQCRAMWSEDGLVYPAVIMCLDGERCRVQFEGYGNEEDVDLSALLPAIPEQPWRERRWALGSPCRAVWSEDGLVYPGVVVWMKGERCRVRFDVYENEEEMELCALLPPEESQTEEDTDNQDQEETPVEGGSSSSSSDWRRKNVPDKSTKSPAKSQHSSQDQKEGKKAHRRGEAGPMPPFPFPPPAMPPMGLPDLPMFPPPPPPSFTWPPGKAGVMACDGPEDEVASLSSMLLSWYLCGYHTGYYMGLQQAGAGLDLDPKKKKKVK</sequence>
<keyword evidence="7" id="KW-0508">mRNA splicing</keyword>
<evidence type="ECO:0000256" key="6">
    <source>
        <dbReference type="ARBA" id="ARBA00022664"/>
    </source>
</evidence>
<dbReference type="GO" id="GO:0008380">
    <property type="term" value="P:RNA splicing"/>
    <property type="evidence" value="ECO:0007669"/>
    <property type="project" value="UniProtKB-KW"/>
</dbReference>
<feature type="compositionally biased region" description="Acidic residues" evidence="10">
    <location>
        <begin position="195"/>
        <end position="210"/>
    </location>
</feature>
<name>A0ABD1JTF4_9TELE</name>
<dbReference type="GO" id="GO:0006397">
    <property type="term" value="P:mRNA processing"/>
    <property type="evidence" value="ECO:0007669"/>
    <property type="project" value="UniProtKB-KW"/>
</dbReference>
<accession>A0ABD1JTF4</accession>
<keyword evidence="6" id="KW-0507">mRNA processing</keyword>
<dbReference type="GO" id="GO:0030018">
    <property type="term" value="C:Z disc"/>
    <property type="evidence" value="ECO:0007669"/>
    <property type="project" value="UniProtKB-SubCell"/>
</dbReference>
<dbReference type="SUPFAM" id="SSF63748">
    <property type="entry name" value="Tudor/PWWP/MBT"/>
    <property type="match status" value="2"/>
</dbReference>
<comment type="subcellular location">
    <subcellularLocation>
        <location evidence="1">Cytoplasm</location>
        <location evidence="1">Myofibril</location>
        <location evidence="1">Sarcomere</location>
        <location evidence="1">Z line</location>
    </subcellularLocation>
    <subcellularLocation>
        <location evidence="3">Cytoplasmic granule</location>
    </subcellularLocation>
    <subcellularLocation>
        <location evidence="2">Nucleus</location>
        <location evidence="2">Cajal body</location>
    </subcellularLocation>
    <subcellularLocation>
        <location evidence="9">Nucleus</location>
        <location evidence="9">Gem</location>
    </subcellularLocation>
    <subcellularLocation>
        <location evidence="4">Perikaryon</location>
    </subcellularLocation>
</comment>
<protein>
    <recommendedName>
        <fullName evidence="11">Tudor domain-containing protein</fullName>
    </recommendedName>
</protein>
<evidence type="ECO:0000313" key="12">
    <source>
        <dbReference type="EMBL" id="KAL2090171.1"/>
    </source>
</evidence>
<dbReference type="Gene3D" id="2.30.30.140">
    <property type="match status" value="2"/>
</dbReference>
<comment type="caution">
    <text evidence="12">The sequence shown here is derived from an EMBL/GenBank/DDBJ whole genome shotgun (WGS) entry which is preliminary data.</text>
</comment>
<dbReference type="GO" id="GO:0097504">
    <property type="term" value="C:Gemini of Cajal bodies"/>
    <property type="evidence" value="ECO:0007669"/>
    <property type="project" value="UniProtKB-SubCell"/>
</dbReference>
<dbReference type="AlphaFoldDB" id="A0ABD1JTF4"/>
<keyword evidence="8" id="KW-0539">Nucleus</keyword>